<organism evidence="1 2">
    <name type="scientific">Rhodocollybia butyracea</name>
    <dbReference type="NCBI Taxonomy" id="206335"/>
    <lineage>
        <taxon>Eukaryota</taxon>
        <taxon>Fungi</taxon>
        <taxon>Dikarya</taxon>
        <taxon>Basidiomycota</taxon>
        <taxon>Agaricomycotina</taxon>
        <taxon>Agaricomycetes</taxon>
        <taxon>Agaricomycetidae</taxon>
        <taxon>Agaricales</taxon>
        <taxon>Marasmiineae</taxon>
        <taxon>Omphalotaceae</taxon>
        <taxon>Rhodocollybia</taxon>
    </lineage>
</organism>
<keyword evidence="2" id="KW-1185">Reference proteome</keyword>
<dbReference type="EMBL" id="JADNRY010000435">
    <property type="protein sequence ID" value="KAF9056756.1"/>
    <property type="molecule type" value="Genomic_DNA"/>
</dbReference>
<gene>
    <name evidence="1" type="ORF">BDP27DRAFT_1408680</name>
</gene>
<name>A0A9P5P880_9AGAR</name>
<reference evidence="1" key="1">
    <citation type="submission" date="2020-11" db="EMBL/GenBank/DDBJ databases">
        <authorList>
            <consortium name="DOE Joint Genome Institute"/>
            <person name="Ahrendt S."/>
            <person name="Riley R."/>
            <person name="Andreopoulos W."/>
            <person name="Labutti K."/>
            <person name="Pangilinan J."/>
            <person name="Ruiz-Duenas F.J."/>
            <person name="Barrasa J.M."/>
            <person name="Sanchez-Garcia M."/>
            <person name="Camarero S."/>
            <person name="Miyauchi S."/>
            <person name="Serrano A."/>
            <person name="Linde D."/>
            <person name="Babiker R."/>
            <person name="Drula E."/>
            <person name="Ayuso-Fernandez I."/>
            <person name="Pacheco R."/>
            <person name="Padilla G."/>
            <person name="Ferreira P."/>
            <person name="Barriuso J."/>
            <person name="Kellner H."/>
            <person name="Castanera R."/>
            <person name="Alfaro M."/>
            <person name="Ramirez L."/>
            <person name="Pisabarro A.G."/>
            <person name="Kuo A."/>
            <person name="Tritt A."/>
            <person name="Lipzen A."/>
            <person name="He G."/>
            <person name="Yan M."/>
            <person name="Ng V."/>
            <person name="Cullen D."/>
            <person name="Martin F."/>
            <person name="Rosso M.-N."/>
            <person name="Henrissat B."/>
            <person name="Hibbett D."/>
            <person name="Martinez A.T."/>
            <person name="Grigoriev I.V."/>
        </authorList>
    </citation>
    <scope>NUCLEOTIDE SEQUENCE</scope>
    <source>
        <strain evidence="1">AH 40177</strain>
    </source>
</reference>
<proteinExistence type="predicted"/>
<dbReference type="Proteomes" id="UP000772434">
    <property type="component" value="Unassembled WGS sequence"/>
</dbReference>
<comment type="caution">
    <text evidence="1">The sequence shown here is derived from an EMBL/GenBank/DDBJ whole genome shotgun (WGS) entry which is preliminary data.</text>
</comment>
<evidence type="ECO:0000313" key="1">
    <source>
        <dbReference type="EMBL" id="KAF9056756.1"/>
    </source>
</evidence>
<accession>A0A9P5P880</accession>
<protein>
    <submittedName>
        <fullName evidence="1">Uncharacterized protein</fullName>
    </submittedName>
</protein>
<dbReference type="AlphaFoldDB" id="A0A9P5P880"/>
<sequence>MAAAASCGAIDGMSQRLAETLAETMLRTRKHYIISQYPSGIMARTDFNEEQCTRTKTGTPHPISALRNVAPNVVAIPSLSNTLSYPLRNRSRNFGRNNAPMSKGTPTCHRPEFVSVILSSGVFTLNSVKEAHGGVDFVCNNPDSIIVSSSNTLVVWRQYSA</sequence>
<evidence type="ECO:0000313" key="2">
    <source>
        <dbReference type="Proteomes" id="UP000772434"/>
    </source>
</evidence>